<dbReference type="AlphaFoldDB" id="A0A2X2C818"/>
<dbReference type="PANTHER" id="PTHR11575">
    <property type="entry name" value="5'-NUCLEOTIDASE-RELATED"/>
    <property type="match status" value="1"/>
</dbReference>
<dbReference type="InterPro" id="IPR006179">
    <property type="entry name" value="5_nucleotidase/apyrase"/>
</dbReference>
<dbReference type="GO" id="GO:0008768">
    <property type="term" value="F:UDP-sugar diphosphatase activity"/>
    <property type="evidence" value="ECO:0007669"/>
    <property type="project" value="TreeGrafter"/>
</dbReference>
<name>A0A2X2C818_PSELU</name>
<feature type="domain" description="Calcineurin-like phosphoesterase" evidence="3">
    <location>
        <begin position="33"/>
        <end position="286"/>
    </location>
</feature>
<dbReference type="Pfam" id="PF00149">
    <property type="entry name" value="Metallophos"/>
    <property type="match status" value="1"/>
</dbReference>
<keyword evidence="5" id="KW-0540">Nuclease</keyword>
<dbReference type="GO" id="GO:0030288">
    <property type="term" value="C:outer membrane-bounded periplasmic space"/>
    <property type="evidence" value="ECO:0007669"/>
    <property type="project" value="TreeGrafter"/>
</dbReference>
<proteinExistence type="inferred from homology"/>
<organism evidence="5 6">
    <name type="scientific">Pseudomonas luteola</name>
    <dbReference type="NCBI Taxonomy" id="47886"/>
    <lineage>
        <taxon>Bacteria</taxon>
        <taxon>Pseudomonadati</taxon>
        <taxon>Pseudomonadota</taxon>
        <taxon>Gammaproteobacteria</taxon>
        <taxon>Pseudomonadales</taxon>
        <taxon>Pseudomonadaceae</taxon>
        <taxon>Pseudomonas</taxon>
    </lineage>
</organism>
<feature type="signal peptide" evidence="2">
    <location>
        <begin position="1"/>
        <end position="25"/>
    </location>
</feature>
<evidence type="ECO:0000259" key="3">
    <source>
        <dbReference type="Pfam" id="PF00149"/>
    </source>
</evidence>
<accession>A0A2X2C818</accession>
<dbReference type="Gene3D" id="3.60.21.10">
    <property type="match status" value="1"/>
</dbReference>
<dbReference type="Gene3D" id="3.90.780.10">
    <property type="entry name" value="5'-Nucleotidase, C-terminal domain"/>
    <property type="match status" value="1"/>
</dbReference>
<dbReference type="GO" id="GO:0000166">
    <property type="term" value="F:nucleotide binding"/>
    <property type="evidence" value="ECO:0007669"/>
    <property type="project" value="UniProtKB-KW"/>
</dbReference>
<evidence type="ECO:0000259" key="4">
    <source>
        <dbReference type="Pfam" id="PF02872"/>
    </source>
</evidence>
<dbReference type="GO" id="GO:0009166">
    <property type="term" value="P:nucleotide catabolic process"/>
    <property type="evidence" value="ECO:0007669"/>
    <property type="project" value="InterPro"/>
</dbReference>
<keyword evidence="1 2" id="KW-0732">Signal</keyword>
<dbReference type="Pfam" id="PF02872">
    <property type="entry name" value="5_nucleotid_C"/>
    <property type="match status" value="1"/>
</dbReference>
<dbReference type="RefSeq" id="WP_010796936.1">
    <property type="nucleotide sequence ID" value="NZ_UAUF01000008.1"/>
</dbReference>
<dbReference type="InterPro" id="IPR008334">
    <property type="entry name" value="5'-Nucleotdase_C"/>
</dbReference>
<dbReference type="GO" id="GO:0004519">
    <property type="term" value="F:endonuclease activity"/>
    <property type="evidence" value="ECO:0007669"/>
    <property type="project" value="UniProtKB-KW"/>
</dbReference>
<dbReference type="PROSITE" id="PS51257">
    <property type="entry name" value="PROKAR_LIPOPROTEIN"/>
    <property type="match status" value="1"/>
</dbReference>
<feature type="chain" id="PRO_5015799309" evidence="2">
    <location>
        <begin position="26"/>
        <end position="562"/>
    </location>
</feature>
<dbReference type="SUPFAM" id="SSF55816">
    <property type="entry name" value="5'-nucleotidase (syn. UDP-sugar hydrolase), C-terminal domain"/>
    <property type="match status" value="1"/>
</dbReference>
<comment type="similarity">
    <text evidence="2">Belongs to the 5'-nucleotidase family.</text>
</comment>
<keyword evidence="5" id="KW-0255">Endonuclease</keyword>
<dbReference type="Proteomes" id="UP000250443">
    <property type="component" value="Unassembled WGS sequence"/>
</dbReference>
<gene>
    <name evidence="5" type="primary">yhcR</name>
    <name evidence="5" type="ORF">NCTC11842_00991</name>
</gene>
<sequence length="562" mass="60345">MMPVRSYAALGPVALSLLLTACSSAPTQPLEINLAVFNDFHGYLQPARLTYPDSTAPDGKRTIEAGGIEVLGGVINYLRQQDPELLVVASGDLIGGSPPISSLWADEPTIEAMNLLGLQLSAVGNHELDNGKDELLRIINGGCASNRPQKACQLHKNYQGAHFTYLAANLIDNQTGKPVFPAYQILEAHGQKIAFVGAVLKDVARIVSPAGMNGLSVQDEADAINAQIPALKAQGVEAIIAVIHQGGGTNESYNAPDCTRLRGPIVEITKRLDPAVDVVASAHTHQSYTCHVDNRLVFQGGSYGQFVSHVRLGINPKTHDIISASSENLTVDAHRYTPDPALAALRQEVEKRSQHVLQRPIARIAVPQITRMTDANGESTLGDLIADAQLQATRKLGAQIALMNAGGIRSNLALEPGQSRLTYAQLAANQPFGNTLTLLTLSGAQLYQLMEEQWSSDDSASLMQVSEGFSYRWNPAGKPGQKVASGSMKLNGQPIRLDQDYRITVNNFMAQGGDGLEILKHARHVQETGIVDVDALEHYLVERDTSGKPAGQAKPAGRIQRL</sequence>
<dbReference type="GO" id="GO:0008253">
    <property type="term" value="F:5'-nucleotidase activity"/>
    <property type="evidence" value="ECO:0007669"/>
    <property type="project" value="TreeGrafter"/>
</dbReference>
<evidence type="ECO:0000313" key="5">
    <source>
        <dbReference type="EMBL" id="SPZ03021.1"/>
    </source>
</evidence>
<evidence type="ECO:0000313" key="6">
    <source>
        <dbReference type="Proteomes" id="UP000250443"/>
    </source>
</evidence>
<dbReference type="EMBL" id="UAUF01000008">
    <property type="protein sequence ID" value="SPZ03021.1"/>
    <property type="molecule type" value="Genomic_DNA"/>
</dbReference>
<dbReference type="EC" id="3.1.31.-" evidence="5"/>
<keyword evidence="2" id="KW-0547">Nucleotide-binding</keyword>
<dbReference type="InterPro" id="IPR029052">
    <property type="entry name" value="Metallo-depent_PP-like"/>
</dbReference>
<reference evidence="5 6" key="1">
    <citation type="submission" date="2018-06" db="EMBL/GenBank/DDBJ databases">
        <authorList>
            <consortium name="Pathogen Informatics"/>
            <person name="Doyle S."/>
        </authorList>
    </citation>
    <scope>NUCLEOTIDE SEQUENCE [LARGE SCALE GENOMIC DNA]</scope>
    <source>
        <strain evidence="5 6">NCTC11842</strain>
    </source>
</reference>
<evidence type="ECO:0000256" key="2">
    <source>
        <dbReference type="RuleBase" id="RU362119"/>
    </source>
</evidence>
<dbReference type="SUPFAM" id="SSF56300">
    <property type="entry name" value="Metallo-dependent phosphatases"/>
    <property type="match status" value="1"/>
</dbReference>
<dbReference type="PANTHER" id="PTHR11575:SF24">
    <property type="entry name" value="5'-NUCLEOTIDASE"/>
    <property type="match status" value="1"/>
</dbReference>
<evidence type="ECO:0000256" key="1">
    <source>
        <dbReference type="ARBA" id="ARBA00022729"/>
    </source>
</evidence>
<dbReference type="InterPro" id="IPR036907">
    <property type="entry name" value="5'-Nucleotdase_C_sf"/>
</dbReference>
<dbReference type="PRINTS" id="PR01607">
    <property type="entry name" value="APYRASEFAMLY"/>
</dbReference>
<dbReference type="InterPro" id="IPR004843">
    <property type="entry name" value="Calcineurin-like_PHP"/>
</dbReference>
<protein>
    <submittedName>
        <fullName evidence="5">Endonuclease YhcR</fullName>
        <ecNumber evidence="5">3.1.31.-</ecNumber>
    </submittedName>
</protein>
<feature type="domain" description="5'-Nucleotidase C-terminal" evidence="4">
    <location>
        <begin position="361"/>
        <end position="520"/>
    </location>
</feature>
<keyword evidence="2 5" id="KW-0378">Hydrolase</keyword>